<keyword evidence="3 6" id="KW-0132">Cell division</keyword>
<dbReference type="GO" id="GO:0051301">
    <property type="term" value="P:cell division"/>
    <property type="evidence" value="ECO:0007669"/>
    <property type="project" value="UniProtKB-KW"/>
</dbReference>
<dbReference type="SUPFAM" id="SSF55229">
    <property type="entry name" value="Cell division protein MinE topological specificity domain"/>
    <property type="match status" value="1"/>
</dbReference>
<dbReference type="GO" id="GO:0042802">
    <property type="term" value="F:identical protein binding"/>
    <property type="evidence" value="ECO:0007669"/>
    <property type="project" value="UniProtKB-ARBA"/>
</dbReference>
<organism evidence="7 8">
    <name type="scientific">Limnobaculum zhutongyuii</name>
    <dbReference type="NCBI Taxonomy" id="2498113"/>
    <lineage>
        <taxon>Bacteria</taxon>
        <taxon>Pseudomonadati</taxon>
        <taxon>Pseudomonadota</taxon>
        <taxon>Gammaproteobacteria</taxon>
        <taxon>Enterobacterales</taxon>
        <taxon>Budviciaceae</taxon>
        <taxon>Limnobaculum</taxon>
    </lineage>
</organism>
<evidence type="ECO:0000313" key="7">
    <source>
        <dbReference type="EMBL" id="QBH96494.1"/>
    </source>
</evidence>
<keyword evidence="8" id="KW-1185">Reference proteome</keyword>
<dbReference type="NCBIfam" id="TIGR01215">
    <property type="entry name" value="minE"/>
    <property type="match status" value="1"/>
</dbReference>
<dbReference type="RefSeq" id="WP_130591434.1">
    <property type="nucleotide sequence ID" value="NZ_CP034752.1"/>
</dbReference>
<dbReference type="GO" id="GO:0032955">
    <property type="term" value="P:regulation of division septum assembly"/>
    <property type="evidence" value="ECO:0007669"/>
    <property type="project" value="InterPro"/>
</dbReference>
<evidence type="ECO:0000256" key="4">
    <source>
        <dbReference type="ARBA" id="ARBA00023306"/>
    </source>
</evidence>
<dbReference type="NCBIfam" id="NF001422">
    <property type="entry name" value="PRK00296.1"/>
    <property type="match status" value="1"/>
</dbReference>
<proteinExistence type="inferred from homology"/>
<comment type="similarity">
    <text evidence="1 6">Belongs to the MinE family.</text>
</comment>
<dbReference type="InterPro" id="IPR005527">
    <property type="entry name" value="MinE"/>
</dbReference>
<dbReference type="EMBL" id="CP034752">
    <property type="protein sequence ID" value="QBH96494.1"/>
    <property type="molecule type" value="Genomic_DNA"/>
</dbReference>
<sequence>MALLDFFLSRKKPTANIAKERLQIIVAERRRGDSEPHYLPQLKRDLLEVICKYVQIDPEMVTVQLEQKGDDISVLELNVTLPEHDDVKR</sequence>
<dbReference type="FunFam" id="3.30.1070.10:FF:000001">
    <property type="entry name" value="Cell division topological specificity factor"/>
    <property type="match status" value="1"/>
</dbReference>
<dbReference type="Proteomes" id="UP000293154">
    <property type="component" value="Chromosome"/>
</dbReference>
<evidence type="ECO:0000256" key="5">
    <source>
        <dbReference type="ARBA" id="ARBA00025265"/>
    </source>
</evidence>
<dbReference type="HAMAP" id="MF_00262">
    <property type="entry name" value="MinE"/>
    <property type="match status" value="1"/>
</dbReference>
<evidence type="ECO:0000256" key="6">
    <source>
        <dbReference type="HAMAP-Rule" id="MF_00262"/>
    </source>
</evidence>
<gene>
    <name evidence="6 7" type="primary">minE</name>
    <name evidence="7" type="ORF">EKN56_08810</name>
</gene>
<dbReference type="Pfam" id="PF03776">
    <property type="entry name" value="MinE"/>
    <property type="match status" value="1"/>
</dbReference>
<accession>A0A411WJX4</accession>
<reference evidence="7 8" key="1">
    <citation type="submission" date="2019-03" db="EMBL/GenBank/DDBJ databases">
        <title>Pragia sp. nov. isolated from the gut tract of Carduelis flavirostris.</title>
        <authorList>
            <person name="Ge Y."/>
        </authorList>
    </citation>
    <scope>NUCLEOTIDE SEQUENCE [LARGE SCALE GENOMIC DNA]</scope>
    <source>
        <strain evidence="7 8">CF-458</strain>
    </source>
</reference>
<dbReference type="Gene3D" id="3.30.1070.10">
    <property type="entry name" value="Cell division topological specificity factor MinE"/>
    <property type="match status" value="1"/>
</dbReference>
<dbReference type="OrthoDB" id="9802655at2"/>
<evidence type="ECO:0000256" key="2">
    <source>
        <dbReference type="ARBA" id="ARBA00020112"/>
    </source>
</evidence>
<keyword evidence="4 6" id="KW-0131">Cell cycle</keyword>
<evidence type="ECO:0000256" key="3">
    <source>
        <dbReference type="ARBA" id="ARBA00022618"/>
    </source>
</evidence>
<dbReference type="AlphaFoldDB" id="A0A411WJX4"/>
<evidence type="ECO:0000313" key="8">
    <source>
        <dbReference type="Proteomes" id="UP000293154"/>
    </source>
</evidence>
<comment type="function">
    <text evidence="5 6">Prevents the cell division inhibition by proteins MinC and MinD at internal division sites while permitting inhibition at polar sites. This ensures cell division at the proper site by restricting the formation of a division septum at the midpoint of the long axis of the cell.</text>
</comment>
<evidence type="ECO:0000256" key="1">
    <source>
        <dbReference type="ARBA" id="ARBA00008168"/>
    </source>
</evidence>
<name>A0A411WJX4_9GAMM</name>
<dbReference type="KEGG" id="prag:EKN56_08810"/>
<protein>
    <recommendedName>
        <fullName evidence="2 6">Cell division topological specificity factor</fullName>
    </recommendedName>
</protein>
<dbReference type="InterPro" id="IPR036707">
    <property type="entry name" value="MinE_sf"/>
</dbReference>